<evidence type="ECO:0000313" key="2">
    <source>
        <dbReference type="EMBL" id="BAU73519.1"/>
    </source>
</evidence>
<evidence type="ECO:0000259" key="1">
    <source>
        <dbReference type="Pfam" id="PF00561"/>
    </source>
</evidence>
<reference evidence="3" key="1">
    <citation type="submission" date="2015-05" db="EMBL/GenBank/DDBJ databases">
        <title>Draft genome sequencing of a biphenyl-degrading bacterium, Pseudomonas balearica KF707 (=NBRC110670).</title>
        <authorList>
            <person name="Kimura N."/>
            <person name="Hirose J."/>
            <person name="Watanabe T."/>
            <person name="Suenaga H."/>
            <person name="Fujihara H."/>
            <person name="Noguchi M."/>
            <person name="Hashimoto M."/>
            <person name="Shimodaira J."/>
            <person name="Tsuchikane K."/>
            <person name="Hosoyama A."/>
            <person name="Yamazoe A."/>
            <person name="Fujita N."/>
            <person name="Furukawa K."/>
        </authorList>
    </citation>
    <scope>NUCLEOTIDE SEQUENCE [LARGE SCALE GENOMIC DNA]</scope>
    <source>
        <strain evidence="3">DSM 10086 / NBRC 110670 / KF707</strain>
    </source>
</reference>
<dbReference type="PANTHER" id="PTHR12277">
    <property type="entry name" value="ALPHA/BETA HYDROLASE DOMAIN-CONTAINING PROTEIN"/>
    <property type="match status" value="1"/>
</dbReference>
<accession>A0AAD1BX82</accession>
<dbReference type="Gene3D" id="3.40.50.1820">
    <property type="entry name" value="alpha/beta hydrolase"/>
    <property type="match status" value="1"/>
</dbReference>
<dbReference type="AlphaFoldDB" id="A0AAD1BX82"/>
<dbReference type="Proteomes" id="UP000218554">
    <property type="component" value="Chromosome"/>
</dbReference>
<proteinExistence type="predicted"/>
<keyword evidence="3" id="KW-1185">Reference proteome</keyword>
<protein>
    <recommendedName>
        <fullName evidence="1">AB hydrolase-1 domain-containing protein</fullName>
    </recommendedName>
</protein>
<dbReference type="EMBL" id="AP014862">
    <property type="protein sequence ID" value="BAU73519.1"/>
    <property type="molecule type" value="Genomic_DNA"/>
</dbReference>
<reference evidence="2 3" key="2">
    <citation type="journal article" date="2017" name="Int. J. Syst. Evol. Microbiol.">
        <title>Pseudomonas furukawaii sp. nov., a polychlorinated biphenyl-degrading bacterium isolated from biphenyl-contaminated soil in Japan.</title>
        <authorList>
            <person name="Kimura N."/>
            <person name="Watanabe T."/>
            <person name="Suenaga H."/>
            <person name="Fujihara H."/>
            <person name="Futagami T."/>
            <person name="Goto M."/>
            <person name="Hanada S."/>
            <person name="Hirose J."/>
        </authorList>
    </citation>
    <scope>NUCLEOTIDE SEQUENCE [LARGE SCALE GENOMIC DNA]</scope>
    <source>
        <strain evidence="3">DSM 10086 / NBRC 110670 / KF707</strain>
    </source>
</reference>
<sequence>MRRLMHLLLLAAGLWLLMALLLFVFQRSLLYFPQPRTLGGVEQVMLLPLTDARVTVTVRPVSGPRALIYFGGNAEDVSRSLPDFAEAFPDHALYLLHYRGFGDSGGEPTEANIQRDALALFDKVHALHRDVAVVGRSLGSGVALYLASRRPVSRLVLVTPYDSILDLARRSFPLFPVSWMLRDRYESWRYAPAIEVPTLLLVAGRDEVIPRWSSDRLLGRFRPGVAREVVIPRAGHNDIGAFPEYLRLIRDALSPAPWTD</sequence>
<feature type="domain" description="AB hydrolase-1" evidence="1">
    <location>
        <begin position="71"/>
        <end position="184"/>
    </location>
</feature>
<dbReference type="PANTHER" id="PTHR12277:SF81">
    <property type="entry name" value="PROTEIN ABHD13"/>
    <property type="match status" value="1"/>
</dbReference>
<dbReference type="InterPro" id="IPR029058">
    <property type="entry name" value="AB_hydrolase_fold"/>
</dbReference>
<dbReference type="InterPro" id="IPR000073">
    <property type="entry name" value="AB_hydrolase_1"/>
</dbReference>
<dbReference type="Pfam" id="PF00561">
    <property type="entry name" value="Abhydrolase_1"/>
    <property type="match status" value="1"/>
</dbReference>
<dbReference type="SUPFAM" id="SSF53474">
    <property type="entry name" value="alpha/beta-Hydrolases"/>
    <property type="match status" value="1"/>
</dbReference>
<organism evidence="2 3">
    <name type="scientific">Metapseudomonas furukawaii</name>
    <name type="common">Pseudomonas furukawaii</name>
    <dbReference type="NCBI Taxonomy" id="1149133"/>
    <lineage>
        <taxon>Bacteria</taxon>
        <taxon>Pseudomonadati</taxon>
        <taxon>Pseudomonadota</taxon>
        <taxon>Gammaproteobacteria</taxon>
        <taxon>Pseudomonadales</taxon>
        <taxon>Pseudomonadaceae</taxon>
        <taxon>Metapseudomonas</taxon>
    </lineage>
</organism>
<dbReference type="RefSeq" id="WP_004422190.1">
    <property type="nucleotide sequence ID" value="NZ_AJMR01000228.1"/>
</dbReference>
<name>A0AAD1BX82_METFU</name>
<evidence type="ECO:0000313" key="3">
    <source>
        <dbReference type="Proteomes" id="UP000218554"/>
    </source>
</evidence>
<gene>
    <name evidence="2" type="ORF">KF707C_18310</name>
</gene>
<dbReference type="KEGG" id="pfuw:KF707C_18310"/>